<evidence type="ECO:0000313" key="2">
    <source>
        <dbReference type="Proteomes" id="UP001218218"/>
    </source>
</evidence>
<dbReference type="AlphaFoldDB" id="A0AAD7AGK3"/>
<sequence>MSHKTFKGCTIKSGGVSVKNDGKNDVDISPPAGLSRDTPIVATGQSVKFPASSATSTFTLTDPVSKKTVATVKFDGVSAEISGGETATDTGLTFQGAMLPSYPPFHPYLSIPKAPALPFHSVALTCRALSSVPPNAANAFSEELPPTLTDGDECVFELPVKKAEEVSEAIPGTNEVCAEKKPGMVVGDAPRARALEALGWEVERIGDPVALHGKYTSTPSATISGDPGYSQWEMEAGSATYGSSGKVTYHVPYVSGDGKPGARVEIRWLCPNVGPNRVEAVSSCPDRIKFDVSKYLESGDLAVVITVYDSEAPPYIK</sequence>
<reference evidence="1" key="1">
    <citation type="submission" date="2023-03" db="EMBL/GenBank/DDBJ databases">
        <title>Massive genome expansion in bonnet fungi (Mycena s.s.) driven by repeated elements and novel gene families across ecological guilds.</title>
        <authorList>
            <consortium name="Lawrence Berkeley National Laboratory"/>
            <person name="Harder C.B."/>
            <person name="Miyauchi S."/>
            <person name="Viragh M."/>
            <person name="Kuo A."/>
            <person name="Thoen E."/>
            <person name="Andreopoulos B."/>
            <person name="Lu D."/>
            <person name="Skrede I."/>
            <person name="Drula E."/>
            <person name="Henrissat B."/>
            <person name="Morin E."/>
            <person name="Kohler A."/>
            <person name="Barry K."/>
            <person name="LaButti K."/>
            <person name="Morin E."/>
            <person name="Salamov A."/>
            <person name="Lipzen A."/>
            <person name="Mereny Z."/>
            <person name="Hegedus B."/>
            <person name="Baldrian P."/>
            <person name="Stursova M."/>
            <person name="Weitz H."/>
            <person name="Taylor A."/>
            <person name="Grigoriev I.V."/>
            <person name="Nagy L.G."/>
            <person name="Martin F."/>
            <person name="Kauserud H."/>
        </authorList>
    </citation>
    <scope>NUCLEOTIDE SEQUENCE</scope>
    <source>
        <strain evidence="1">CBHHK002</strain>
    </source>
</reference>
<evidence type="ECO:0000313" key="1">
    <source>
        <dbReference type="EMBL" id="KAJ7358218.1"/>
    </source>
</evidence>
<gene>
    <name evidence="1" type="ORF">DFH08DRAFT_1075409</name>
</gene>
<proteinExistence type="predicted"/>
<dbReference type="EMBL" id="JARIHO010000007">
    <property type="protein sequence ID" value="KAJ7358218.1"/>
    <property type="molecule type" value="Genomic_DNA"/>
</dbReference>
<dbReference type="Gene3D" id="2.60.270.50">
    <property type="match status" value="1"/>
</dbReference>
<accession>A0AAD7AGK3</accession>
<organism evidence="1 2">
    <name type="scientific">Mycena albidolilacea</name>
    <dbReference type="NCBI Taxonomy" id="1033008"/>
    <lineage>
        <taxon>Eukaryota</taxon>
        <taxon>Fungi</taxon>
        <taxon>Dikarya</taxon>
        <taxon>Basidiomycota</taxon>
        <taxon>Agaricomycotina</taxon>
        <taxon>Agaricomycetes</taxon>
        <taxon>Agaricomycetidae</taxon>
        <taxon>Agaricales</taxon>
        <taxon>Marasmiineae</taxon>
        <taxon>Mycenaceae</taxon>
        <taxon>Mycena</taxon>
    </lineage>
</organism>
<comment type="caution">
    <text evidence="1">The sequence shown here is derived from an EMBL/GenBank/DDBJ whole genome shotgun (WGS) entry which is preliminary data.</text>
</comment>
<name>A0AAD7AGK3_9AGAR</name>
<dbReference type="Proteomes" id="UP001218218">
    <property type="component" value="Unassembled WGS sequence"/>
</dbReference>
<keyword evidence="2" id="KW-1185">Reference proteome</keyword>
<protein>
    <submittedName>
        <fullName evidence="1">Uncharacterized protein</fullName>
    </submittedName>
</protein>